<comment type="caution">
    <text evidence="2">Lacks conserved residue(s) required for the propagation of feature annotation.</text>
</comment>
<feature type="compositionally biased region" description="Polar residues" evidence="3">
    <location>
        <begin position="423"/>
        <end position="441"/>
    </location>
</feature>
<comment type="caution">
    <text evidence="5">The sequence shown here is derived from an EMBL/GenBank/DDBJ whole genome shotgun (WGS) entry which is preliminary data.</text>
</comment>
<dbReference type="Gene3D" id="2.40.50.100">
    <property type="match status" value="1"/>
</dbReference>
<dbReference type="Pfam" id="PF01597">
    <property type="entry name" value="GCV_H"/>
    <property type="match status" value="1"/>
</dbReference>
<comment type="similarity">
    <text evidence="2">Belongs to the TRAFAC class myosin-kinesin ATPase superfamily. Kinesin family.</text>
</comment>
<dbReference type="SUPFAM" id="SSF51230">
    <property type="entry name" value="Single hybrid motif"/>
    <property type="match status" value="1"/>
</dbReference>
<dbReference type="AlphaFoldDB" id="A0AAP0L4N4"/>
<dbReference type="InterPro" id="IPR011053">
    <property type="entry name" value="Single_hybrid_motif"/>
</dbReference>
<dbReference type="EMBL" id="JBBNAF010000002">
    <property type="protein sequence ID" value="KAK9163607.1"/>
    <property type="molecule type" value="Genomic_DNA"/>
</dbReference>
<dbReference type="CDD" id="cd06848">
    <property type="entry name" value="GCS_H"/>
    <property type="match status" value="1"/>
</dbReference>
<dbReference type="GO" id="GO:0051231">
    <property type="term" value="P:spindle elongation"/>
    <property type="evidence" value="ECO:0007669"/>
    <property type="project" value="TreeGrafter"/>
</dbReference>
<dbReference type="GO" id="GO:0016627">
    <property type="term" value="F:oxidoreductase activity, acting on the CH-CH group of donors"/>
    <property type="evidence" value="ECO:0007669"/>
    <property type="project" value="InterPro"/>
</dbReference>
<dbReference type="PROSITE" id="PS50067">
    <property type="entry name" value="KINESIN_MOTOR_2"/>
    <property type="match status" value="1"/>
</dbReference>
<dbReference type="InterPro" id="IPR027417">
    <property type="entry name" value="P-loop_NTPase"/>
</dbReference>
<proteinExistence type="inferred from homology"/>
<dbReference type="Pfam" id="PF00225">
    <property type="entry name" value="Kinesin"/>
    <property type="match status" value="1"/>
</dbReference>
<dbReference type="GO" id="GO:0007018">
    <property type="term" value="P:microtubule-based movement"/>
    <property type="evidence" value="ECO:0007669"/>
    <property type="project" value="InterPro"/>
</dbReference>
<dbReference type="InterPro" id="IPR036250">
    <property type="entry name" value="AcylCo_DH-like_C"/>
</dbReference>
<keyword evidence="1" id="KW-0505">Motor protein</keyword>
<dbReference type="GO" id="GO:0008017">
    <property type="term" value="F:microtubule binding"/>
    <property type="evidence" value="ECO:0007669"/>
    <property type="project" value="InterPro"/>
</dbReference>
<dbReference type="GO" id="GO:0003777">
    <property type="term" value="F:microtubule motor activity"/>
    <property type="evidence" value="ECO:0007669"/>
    <property type="project" value="InterPro"/>
</dbReference>
<dbReference type="GO" id="GO:0005875">
    <property type="term" value="C:microtubule associated complex"/>
    <property type="evidence" value="ECO:0007669"/>
    <property type="project" value="TreeGrafter"/>
</dbReference>
<dbReference type="GO" id="GO:0005524">
    <property type="term" value="F:ATP binding"/>
    <property type="evidence" value="ECO:0007669"/>
    <property type="project" value="InterPro"/>
</dbReference>
<dbReference type="InterPro" id="IPR033753">
    <property type="entry name" value="GCV_H/Fam206"/>
</dbReference>
<dbReference type="Gene3D" id="3.40.850.10">
    <property type="entry name" value="Kinesin motor domain"/>
    <property type="match status" value="1"/>
</dbReference>
<dbReference type="InterPro" id="IPR036961">
    <property type="entry name" value="Kinesin_motor_dom_sf"/>
</dbReference>
<feature type="region of interest" description="Disordered" evidence="3">
    <location>
        <begin position="418"/>
        <end position="473"/>
    </location>
</feature>
<dbReference type="PANTHER" id="PTHR47969">
    <property type="entry name" value="CHROMOSOME-ASSOCIATED KINESIN KIF4A-RELATED"/>
    <property type="match status" value="1"/>
</dbReference>
<organism evidence="5 6">
    <name type="scientific">Stephania yunnanensis</name>
    <dbReference type="NCBI Taxonomy" id="152371"/>
    <lineage>
        <taxon>Eukaryota</taxon>
        <taxon>Viridiplantae</taxon>
        <taxon>Streptophyta</taxon>
        <taxon>Embryophyta</taxon>
        <taxon>Tracheophyta</taxon>
        <taxon>Spermatophyta</taxon>
        <taxon>Magnoliopsida</taxon>
        <taxon>Ranunculales</taxon>
        <taxon>Menispermaceae</taxon>
        <taxon>Menispermoideae</taxon>
        <taxon>Cissampelideae</taxon>
        <taxon>Stephania</taxon>
    </lineage>
</organism>
<keyword evidence="6" id="KW-1185">Reference proteome</keyword>
<evidence type="ECO:0000313" key="6">
    <source>
        <dbReference type="Proteomes" id="UP001420932"/>
    </source>
</evidence>
<dbReference type="SUPFAM" id="SSF47203">
    <property type="entry name" value="Acyl-CoA dehydrogenase C-terminal domain-like"/>
    <property type="match status" value="1"/>
</dbReference>
<accession>A0AAP0L4N4</accession>
<evidence type="ECO:0000256" key="2">
    <source>
        <dbReference type="PROSITE-ProRule" id="PRU00283"/>
    </source>
</evidence>
<evidence type="ECO:0000259" key="4">
    <source>
        <dbReference type="PROSITE" id="PS50067"/>
    </source>
</evidence>
<reference evidence="5 6" key="1">
    <citation type="submission" date="2024-01" db="EMBL/GenBank/DDBJ databases">
        <title>Genome assemblies of Stephania.</title>
        <authorList>
            <person name="Yang L."/>
        </authorList>
    </citation>
    <scope>NUCLEOTIDE SEQUENCE [LARGE SCALE GENOMIC DNA]</scope>
    <source>
        <strain evidence="5">YNDBR</strain>
        <tissue evidence="5">Leaf</tissue>
    </source>
</reference>
<evidence type="ECO:0000256" key="1">
    <source>
        <dbReference type="ARBA" id="ARBA00023175"/>
    </source>
</evidence>
<evidence type="ECO:0000256" key="3">
    <source>
        <dbReference type="SAM" id="MobiDB-lite"/>
    </source>
</evidence>
<dbReference type="Proteomes" id="UP001420932">
    <property type="component" value="Unassembled WGS sequence"/>
</dbReference>
<dbReference type="PANTHER" id="PTHR47969:SF6">
    <property type="entry name" value="KINESIN-LIKE PROTEIN KIN-4C"/>
    <property type="match status" value="1"/>
</dbReference>
<dbReference type="InterPro" id="IPR001752">
    <property type="entry name" value="Kinesin_motor_dom"/>
</dbReference>
<gene>
    <name evidence="5" type="ORF">Syun_004509</name>
</gene>
<feature type="domain" description="Kinesin motor" evidence="4">
    <location>
        <begin position="267"/>
        <end position="360"/>
    </location>
</feature>
<sequence>MERRWSSNSGEDLGSCGAIELKQEWSSFNLLGEDFGNEDFGWYFNEYRKGASRRSCVCGASRNWCFGLQRRVALEQVESVKATSDVNSPISGEVVEINTGLTEKPDTINSIPYEEGWMIKVKPSNPVELDSLLGPKEYEAIEVVIAYVVENYPVGFTRKGKVLESNVPRQLAYGAMVYVRKFIVSEAFTALSRAVCIATRYSAIRRRFGLHDGGPKTQVQIRSHAFTFDHVCSGTSSSSYRIFEDCVSPLVDAFFKVIMPRFRIWPGKTYTMGTNYNAESNSIGIIPKVMENIFSKVEETKDNSEFLIRVSFIEIFKEEVFDLLEGISSTKSSLPHRAPIQIRETTNGGISLHGVSEPEVLKQSWLLHLALQNEYADISISRECTVHPLPEILPNFSSFLNKVNEPFNKEITESETEHIGSWQDVSHISGPDSSSKLTPLSQMGFDDPASVETESETESETKCKLSVSDSVAN</sequence>
<dbReference type="SUPFAM" id="SSF52540">
    <property type="entry name" value="P-loop containing nucleoside triphosphate hydrolases"/>
    <property type="match status" value="1"/>
</dbReference>
<protein>
    <recommendedName>
        <fullName evidence="4">Kinesin motor domain-containing protein</fullName>
    </recommendedName>
</protein>
<evidence type="ECO:0000313" key="5">
    <source>
        <dbReference type="EMBL" id="KAK9163607.1"/>
    </source>
</evidence>
<dbReference type="SMART" id="SM00129">
    <property type="entry name" value="KISc"/>
    <property type="match status" value="1"/>
</dbReference>
<dbReference type="InterPro" id="IPR027640">
    <property type="entry name" value="Kinesin-like_fam"/>
</dbReference>
<dbReference type="GO" id="GO:0007052">
    <property type="term" value="P:mitotic spindle organization"/>
    <property type="evidence" value="ECO:0007669"/>
    <property type="project" value="TreeGrafter"/>
</dbReference>
<name>A0AAP0L4N4_9MAGN</name>